<evidence type="ECO:0000313" key="3">
    <source>
        <dbReference type="Proteomes" id="UP000247233"/>
    </source>
</evidence>
<dbReference type="RefSeq" id="XP_025397416.1">
    <property type="nucleotide sequence ID" value="XM_025548892.1"/>
</dbReference>
<name>A0A317VUA5_9EURO</name>
<dbReference type="EMBL" id="MSFL01000021">
    <property type="protein sequence ID" value="PWY75450.1"/>
    <property type="molecule type" value="Genomic_DNA"/>
</dbReference>
<organism evidence="2 3">
    <name type="scientific">Aspergillus heteromorphus CBS 117.55</name>
    <dbReference type="NCBI Taxonomy" id="1448321"/>
    <lineage>
        <taxon>Eukaryota</taxon>
        <taxon>Fungi</taxon>
        <taxon>Dikarya</taxon>
        <taxon>Ascomycota</taxon>
        <taxon>Pezizomycotina</taxon>
        <taxon>Eurotiomycetes</taxon>
        <taxon>Eurotiomycetidae</taxon>
        <taxon>Eurotiales</taxon>
        <taxon>Aspergillaceae</taxon>
        <taxon>Aspergillus</taxon>
        <taxon>Aspergillus subgen. Circumdati</taxon>
    </lineage>
</organism>
<feature type="compositionally biased region" description="Pro residues" evidence="1">
    <location>
        <begin position="61"/>
        <end position="80"/>
    </location>
</feature>
<keyword evidence="3" id="KW-1185">Reference proteome</keyword>
<feature type="region of interest" description="Disordered" evidence="1">
    <location>
        <begin position="56"/>
        <end position="92"/>
    </location>
</feature>
<reference evidence="2 3" key="1">
    <citation type="submission" date="2016-12" db="EMBL/GenBank/DDBJ databases">
        <title>The genomes of Aspergillus section Nigri reveals drivers in fungal speciation.</title>
        <authorList>
            <consortium name="DOE Joint Genome Institute"/>
            <person name="Vesth T.C."/>
            <person name="Nybo J."/>
            <person name="Theobald S."/>
            <person name="Brandl J."/>
            <person name="Frisvad J.C."/>
            <person name="Nielsen K.F."/>
            <person name="Lyhne E.K."/>
            <person name="Kogle M.E."/>
            <person name="Kuo A."/>
            <person name="Riley R."/>
            <person name="Clum A."/>
            <person name="Nolan M."/>
            <person name="Lipzen A."/>
            <person name="Salamov A."/>
            <person name="Henrissat B."/>
            <person name="Wiebenga A."/>
            <person name="De Vries R.P."/>
            <person name="Grigoriev I.V."/>
            <person name="Mortensen U.H."/>
            <person name="Andersen M.R."/>
            <person name="Baker S.E."/>
        </authorList>
    </citation>
    <scope>NUCLEOTIDE SEQUENCE [LARGE SCALE GENOMIC DNA]</scope>
    <source>
        <strain evidence="2 3">CBS 117.55</strain>
    </source>
</reference>
<comment type="caution">
    <text evidence="2">The sequence shown here is derived from an EMBL/GenBank/DDBJ whole genome shotgun (WGS) entry which is preliminary data.</text>
</comment>
<evidence type="ECO:0000256" key="1">
    <source>
        <dbReference type="SAM" id="MobiDB-lite"/>
    </source>
</evidence>
<dbReference type="AlphaFoldDB" id="A0A317VUA5"/>
<accession>A0A317VUA5</accession>
<dbReference type="GeneID" id="37071129"/>
<dbReference type="Proteomes" id="UP000247233">
    <property type="component" value="Unassembled WGS sequence"/>
</dbReference>
<protein>
    <submittedName>
        <fullName evidence="2">Uncharacterized protein</fullName>
    </submittedName>
</protein>
<dbReference type="VEuPathDB" id="FungiDB:BO70DRAFT_97299"/>
<proteinExistence type="predicted"/>
<gene>
    <name evidence="2" type="ORF">BO70DRAFT_97299</name>
</gene>
<evidence type="ECO:0000313" key="2">
    <source>
        <dbReference type="EMBL" id="PWY75450.1"/>
    </source>
</evidence>
<sequence length="147" mass="16486">MHLQLNSHLHLGISTCSSRCLSVYLSVGDSESKLNIKETTPQSTSITSIASHRVHPALQPSSPPALQPSSPVLPPLPPYRPLSSNSIKHRSDPTKKLHDACPCTSSCPTHSLSPSLYVRVTQHLHQEPDFKRSCRYTWTWTWIWRGR</sequence>